<dbReference type="PROSITE" id="PS51186">
    <property type="entry name" value="GNAT"/>
    <property type="match status" value="1"/>
</dbReference>
<feature type="domain" description="N-acetyltransferase" evidence="1">
    <location>
        <begin position="6"/>
        <end position="198"/>
    </location>
</feature>
<protein>
    <submittedName>
        <fullName evidence="2">GNAT family N-acetyltransferase</fullName>
    </submittedName>
</protein>
<accession>A0ABU5GNE9</accession>
<dbReference type="RefSeq" id="WP_321552330.1">
    <property type="nucleotide sequence ID" value="NZ_JAXIVU010000001.1"/>
</dbReference>
<dbReference type="EMBL" id="JAXIVU010000001">
    <property type="protein sequence ID" value="MDY7218239.1"/>
    <property type="molecule type" value="Genomic_DNA"/>
</dbReference>
<name>A0ABU5GNE9_9GAMM</name>
<reference evidence="2 3" key="1">
    <citation type="submission" date="2023-12" db="EMBL/GenBank/DDBJ databases">
        <title>Denitrificimonas halotolerans sp. nov.,a novel species isolated from landfill leachate.</title>
        <authorList>
            <person name="Wang S."/>
        </authorList>
    </citation>
    <scope>NUCLEOTIDE SEQUENCE [LARGE SCALE GENOMIC DNA]</scope>
    <source>
        <strain evidence="2 3">JX-1</strain>
    </source>
</reference>
<sequence>MHKYNCNILPLKLDEIATAATVCAAAMNENPLHIKVFGTNPHLRHLRLKRMFPALLTYVKRKGELYGAFIDGNLIGVIGMLPPNKCQPTLRDMLQLLPRMICTNSPLGSLRLAIWLGTWARIDPNQPHWHLGPLAIMPQWQAKGIGTQMINFTINHCATDPLYLETDKPSNVKLYQRFGFQVLATPTILGVPSWIMLRPNLYVSPH</sequence>
<dbReference type="InterPro" id="IPR052523">
    <property type="entry name" value="Trichothecene_AcTrans"/>
</dbReference>
<dbReference type="Pfam" id="PF00583">
    <property type="entry name" value="Acetyltransf_1"/>
    <property type="match status" value="1"/>
</dbReference>
<dbReference type="InterPro" id="IPR000182">
    <property type="entry name" value="GNAT_dom"/>
</dbReference>
<organism evidence="2 3">
    <name type="scientific">Denitrificimonas halotolerans</name>
    <dbReference type="NCBI Taxonomy" id="3098930"/>
    <lineage>
        <taxon>Bacteria</taxon>
        <taxon>Pseudomonadati</taxon>
        <taxon>Pseudomonadota</taxon>
        <taxon>Gammaproteobacteria</taxon>
        <taxon>Pseudomonadales</taxon>
        <taxon>Pseudomonadaceae</taxon>
        <taxon>Denitrificimonas</taxon>
    </lineage>
</organism>
<dbReference type="Proteomes" id="UP001294570">
    <property type="component" value="Unassembled WGS sequence"/>
</dbReference>
<dbReference type="Gene3D" id="3.40.630.30">
    <property type="match status" value="1"/>
</dbReference>
<evidence type="ECO:0000313" key="3">
    <source>
        <dbReference type="Proteomes" id="UP001294570"/>
    </source>
</evidence>
<dbReference type="InterPro" id="IPR016181">
    <property type="entry name" value="Acyl_CoA_acyltransferase"/>
</dbReference>
<dbReference type="PANTHER" id="PTHR42791:SF1">
    <property type="entry name" value="N-ACETYLTRANSFERASE DOMAIN-CONTAINING PROTEIN"/>
    <property type="match status" value="1"/>
</dbReference>
<dbReference type="PANTHER" id="PTHR42791">
    <property type="entry name" value="GNAT FAMILY ACETYLTRANSFERASE"/>
    <property type="match status" value="1"/>
</dbReference>
<gene>
    <name evidence="2" type="ORF">TOI97_01400</name>
</gene>
<dbReference type="CDD" id="cd04301">
    <property type="entry name" value="NAT_SF"/>
    <property type="match status" value="1"/>
</dbReference>
<comment type="caution">
    <text evidence="2">The sequence shown here is derived from an EMBL/GenBank/DDBJ whole genome shotgun (WGS) entry which is preliminary data.</text>
</comment>
<evidence type="ECO:0000259" key="1">
    <source>
        <dbReference type="PROSITE" id="PS51186"/>
    </source>
</evidence>
<proteinExistence type="predicted"/>
<keyword evidence="3" id="KW-1185">Reference proteome</keyword>
<evidence type="ECO:0000313" key="2">
    <source>
        <dbReference type="EMBL" id="MDY7218239.1"/>
    </source>
</evidence>
<dbReference type="SUPFAM" id="SSF55729">
    <property type="entry name" value="Acyl-CoA N-acyltransferases (Nat)"/>
    <property type="match status" value="1"/>
</dbReference>